<keyword evidence="4" id="KW-0067">ATP-binding</keyword>
<evidence type="ECO:0000256" key="4">
    <source>
        <dbReference type="ARBA" id="ARBA00022840"/>
    </source>
</evidence>
<dbReference type="GO" id="GO:0008841">
    <property type="term" value="F:dihydrofolate synthase activity"/>
    <property type="evidence" value="ECO:0007669"/>
    <property type="project" value="TreeGrafter"/>
</dbReference>
<dbReference type="GO" id="GO:0005524">
    <property type="term" value="F:ATP binding"/>
    <property type="evidence" value="ECO:0007669"/>
    <property type="project" value="UniProtKB-KW"/>
</dbReference>
<dbReference type="EMBL" id="UINC01080091">
    <property type="protein sequence ID" value="SVC22715.1"/>
    <property type="molecule type" value="Genomic_DNA"/>
</dbReference>
<dbReference type="PANTHER" id="PTHR11136">
    <property type="entry name" value="FOLYLPOLYGLUTAMATE SYNTHASE-RELATED"/>
    <property type="match status" value="1"/>
</dbReference>
<dbReference type="AlphaFoldDB" id="A0A382KGI7"/>
<evidence type="ECO:0000313" key="5">
    <source>
        <dbReference type="EMBL" id="SVC22715.1"/>
    </source>
</evidence>
<dbReference type="PROSITE" id="PS01012">
    <property type="entry name" value="FOLYLPOLYGLU_SYNT_2"/>
    <property type="match status" value="1"/>
</dbReference>
<dbReference type="InterPro" id="IPR018109">
    <property type="entry name" value="Folylpolyglutamate_synth_CS"/>
</dbReference>
<dbReference type="SUPFAM" id="SSF53623">
    <property type="entry name" value="MurD-like peptide ligases, catalytic domain"/>
    <property type="match status" value="1"/>
</dbReference>
<comment type="similarity">
    <text evidence="1">Belongs to the folylpolyglutamate synthase family.</text>
</comment>
<gene>
    <name evidence="5" type="ORF">METZ01_LOCUS275569</name>
</gene>
<dbReference type="InterPro" id="IPR036565">
    <property type="entry name" value="Mur-like_cat_sf"/>
</dbReference>
<keyword evidence="2" id="KW-0436">Ligase</keyword>
<protein>
    <submittedName>
        <fullName evidence="5">Uncharacterized protein</fullName>
    </submittedName>
</protein>
<dbReference type="InterPro" id="IPR001645">
    <property type="entry name" value="Folylpolyglutamate_synth"/>
</dbReference>
<dbReference type="PANTHER" id="PTHR11136:SF0">
    <property type="entry name" value="DIHYDROFOLATE SYNTHETASE-RELATED"/>
    <property type="match status" value="1"/>
</dbReference>
<sequence>MKELLIYLYGLERRGIKVGLDHTKRLLEKVGNPHMRYPTIHISGTNGKGSTCAMIASIFREANLKTGLYTSPHLLRFNERIRVNGIPISDKDIIRFVNRYRNSFDGIPVTFFEATTALAFWYFEKSSVDVAVIETGLGGRLDSTNVLFPELTVITPVALDHRYLLGKNLRKISREKGGIIKHKVPVVIAPQNREVTHVLQGISGKNNSPCYFVKPPDTLKTNWEKIITQFRLNDV</sequence>
<proteinExistence type="inferred from homology"/>
<organism evidence="5">
    <name type="scientific">marine metagenome</name>
    <dbReference type="NCBI Taxonomy" id="408172"/>
    <lineage>
        <taxon>unclassified sequences</taxon>
        <taxon>metagenomes</taxon>
        <taxon>ecological metagenomes</taxon>
    </lineage>
</organism>
<dbReference type="GO" id="GO:0005737">
    <property type="term" value="C:cytoplasm"/>
    <property type="evidence" value="ECO:0007669"/>
    <property type="project" value="TreeGrafter"/>
</dbReference>
<dbReference type="Gene3D" id="3.40.1190.10">
    <property type="entry name" value="Mur-like, catalytic domain"/>
    <property type="match status" value="1"/>
</dbReference>
<name>A0A382KGI7_9ZZZZ</name>
<feature type="non-terminal residue" evidence="5">
    <location>
        <position position="235"/>
    </location>
</feature>
<reference evidence="5" key="1">
    <citation type="submission" date="2018-05" db="EMBL/GenBank/DDBJ databases">
        <authorList>
            <person name="Lanie J.A."/>
            <person name="Ng W.-L."/>
            <person name="Kazmierczak K.M."/>
            <person name="Andrzejewski T.M."/>
            <person name="Davidsen T.M."/>
            <person name="Wayne K.J."/>
            <person name="Tettelin H."/>
            <person name="Glass J.I."/>
            <person name="Rusch D."/>
            <person name="Podicherti R."/>
            <person name="Tsui H.-C.T."/>
            <person name="Winkler M.E."/>
        </authorList>
    </citation>
    <scope>NUCLEOTIDE SEQUENCE</scope>
</reference>
<evidence type="ECO:0000256" key="2">
    <source>
        <dbReference type="ARBA" id="ARBA00022598"/>
    </source>
</evidence>
<dbReference type="GO" id="GO:0004326">
    <property type="term" value="F:tetrahydrofolylpolyglutamate synthase activity"/>
    <property type="evidence" value="ECO:0007669"/>
    <property type="project" value="InterPro"/>
</dbReference>
<evidence type="ECO:0000256" key="1">
    <source>
        <dbReference type="ARBA" id="ARBA00008276"/>
    </source>
</evidence>
<evidence type="ECO:0000256" key="3">
    <source>
        <dbReference type="ARBA" id="ARBA00022741"/>
    </source>
</evidence>
<dbReference type="NCBIfam" id="TIGR01499">
    <property type="entry name" value="folC"/>
    <property type="match status" value="1"/>
</dbReference>
<keyword evidence="3" id="KW-0547">Nucleotide-binding</keyword>
<accession>A0A382KGI7</accession>